<dbReference type="Proteomes" id="UP001147782">
    <property type="component" value="Unassembled WGS sequence"/>
</dbReference>
<comment type="function">
    <text evidence="16">Dicer-like endonuclease involved in cleaving double-stranded RNA in the RNA interference (RNAi) pathway. Produces 21 to 25 bp dsRNAs (siRNAs) which target the selective destruction of homologous RNAs leading to sequence-specific suppression of gene expression, called post-transcriptional gene silencing (PTGS). Part of a broad host defense response against viral infection and transposons.</text>
</comment>
<keyword evidence="4" id="KW-0930">Antiviral protein</keyword>
<dbReference type="PANTHER" id="PTHR14950">
    <property type="entry name" value="DICER-RELATED"/>
    <property type="match status" value="1"/>
</dbReference>
<feature type="compositionally biased region" description="Acidic residues" evidence="19">
    <location>
        <begin position="1"/>
        <end position="20"/>
    </location>
</feature>
<evidence type="ECO:0000256" key="15">
    <source>
        <dbReference type="ARBA" id="ARBA00023211"/>
    </source>
</evidence>
<keyword evidence="9" id="KW-0347">Helicase</keyword>
<proteinExistence type="inferred from homology"/>
<dbReference type="InterPro" id="IPR001650">
    <property type="entry name" value="Helicase_C-like"/>
</dbReference>
<evidence type="ECO:0000256" key="6">
    <source>
        <dbReference type="ARBA" id="ARBA00022737"/>
    </source>
</evidence>
<dbReference type="GO" id="GO:0004386">
    <property type="term" value="F:helicase activity"/>
    <property type="evidence" value="ECO:0007669"/>
    <property type="project" value="UniProtKB-KW"/>
</dbReference>
<dbReference type="RefSeq" id="XP_056555292.1">
    <property type="nucleotide sequence ID" value="XM_056699879.1"/>
</dbReference>
<evidence type="ECO:0000256" key="2">
    <source>
        <dbReference type="ARBA" id="ARBA00001946"/>
    </source>
</evidence>
<dbReference type="InterPro" id="IPR006935">
    <property type="entry name" value="Helicase/UvrB_N"/>
</dbReference>
<feature type="region of interest" description="Disordered" evidence="19">
    <location>
        <begin position="49"/>
        <end position="69"/>
    </location>
</feature>
<dbReference type="PROSITE" id="PS51327">
    <property type="entry name" value="DICER_DSRBF"/>
    <property type="match status" value="1"/>
</dbReference>
<dbReference type="Pfam" id="PF00636">
    <property type="entry name" value="Ribonuclease_3"/>
    <property type="match status" value="2"/>
</dbReference>
<keyword evidence="7" id="KW-0547">Nucleotide-binding</keyword>
<dbReference type="PROSITE" id="PS50821">
    <property type="entry name" value="PAZ"/>
    <property type="match status" value="1"/>
</dbReference>
<evidence type="ECO:0000259" key="20">
    <source>
        <dbReference type="PROSITE" id="PS50142"/>
    </source>
</evidence>
<keyword evidence="11" id="KW-0067">ATP-binding</keyword>
<feature type="region of interest" description="Disordered" evidence="19">
    <location>
        <begin position="1"/>
        <end position="37"/>
    </location>
</feature>
<dbReference type="GO" id="GO:0046872">
    <property type="term" value="F:metal ion binding"/>
    <property type="evidence" value="ECO:0007669"/>
    <property type="project" value="UniProtKB-KW"/>
</dbReference>
<dbReference type="SMART" id="SM00487">
    <property type="entry name" value="DEXDc"/>
    <property type="match status" value="1"/>
</dbReference>
<comment type="cofactor">
    <cofactor evidence="2">
        <name>Mg(2+)</name>
        <dbReference type="ChEBI" id="CHEBI:18420"/>
    </cofactor>
</comment>
<keyword evidence="6" id="KW-0677">Repeat</keyword>
<dbReference type="PROSITE" id="PS50142">
    <property type="entry name" value="RNASE_3_2"/>
    <property type="match status" value="2"/>
</dbReference>
<name>A0A9W9S752_9EURO</name>
<dbReference type="EMBL" id="JAPZBS010000005">
    <property type="protein sequence ID" value="KAJ5370858.1"/>
    <property type="molecule type" value="Genomic_DNA"/>
</dbReference>
<evidence type="ECO:0000256" key="16">
    <source>
        <dbReference type="ARBA" id="ARBA00025403"/>
    </source>
</evidence>
<evidence type="ECO:0000256" key="14">
    <source>
        <dbReference type="ARBA" id="ARBA00023118"/>
    </source>
</evidence>
<dbReference type="PROSITE" id="PS00517">
    <property type="entry name" value="RNASE_3_1"/>
    <property type="match status" value="2"/>
</dbReference>
<dbReference type="InterPro" id="IPR014001">
    <property type="entry name" value="Helicase_ATP-bd"/>
</dbReference>
<dbReference type="InterPro" id="IPR056755">
    <property type="entry name" value="DSRM_2"/>
</dbReference>
<dbReference type="CDD" id="cd00593">
    <property type="entry name" value="RIBOc"/>
    <property type="match status" value="2"/>
</dbReference>
<evidence type="ECO:0000259" key="22">
    <source>
        <dbReference type="PROSITE" id="PS51192"/>
    </source>
</evidence>
<reference evidence="25" key="2">
    <citation type="journal article" date="2023" name="IMA Fungus">
        <title>Comparative genomic study of the Penicillium genus elucidates a diverse pangenome and 15 lateral gene transfer events.</title>
        <authorList>
            <person name="Petersen C."/>
            <person name="Sorensen T."/>
            <person name="Nielsen M.R."/>
            <person name="Sondergaard T.E."/>
            <person name="Sorensen J.L."/>
            <person name="Fitzpatrick D.A."/>
            <person name="Frisvad J.C."/>
            <person name="Nielsen K.L."/>
        </authorList>
    </citation>
    <scope>NUCLEOTIDE SEQUENCE</scope>
    <source>
        <strain evidence="25">IBT 29864</strain>
    </source>
</reference>
<accession>A0A9W9S752</accession>
<dbReference type="InterPro" id="IPR005034">
    <property type="entry name" value="Dicer_dimerisation"/>
</dbReference>
<feature type="domain" description="PAZ" evidence="21">
    <location>
        <begin position="868"/>
        <end position="998"/>
    </location>
</feature>
<dbReference type="SMART" id="SM00535">
    <property type="entry name" value="RIBOc"/>
    <property type="match status" value="2"/>
</dbReference>
<evidence type="ECO:0000313" key="25">
    <source>
        <dbReference type="EMBL" id="KAJ5370858.1"/>
    </source>
</evidence>
<dbReference type="FunFam" id="1.10.1520.10:FF:000026">
    <property type="entry name" value="Dicer-like protein 1"/>
    <property type="match status" value="1"/>
</dbReference>
<dbReference type="InterPro" id="IPR000999">
    <property type="entry name" value="RNase_III_dom"/>
</dbReference>
<evidence type="ECO:0000256" key="7">
    <source>
        <dbReference type="ARBA" id="ARBA00022741"/>
    </source>
</evidence>
<dbReference type="SUPFAM" id="SSF52540">
    <property type="entry name" value="P-loop containing nucleoside triphosphate hydrolases"/>
    <property type="match status" value="1"/>
</dbReference>
<evidence type="ECO:0000256" key="10">
    <source>
        <dbReference type="ARBA" id="ARBA00022833"/>
    </source>
</evidence>
<evidence type="ECO:0000259" key="21">
    <source>
        <dbReference type="PROSITE" id="PS50821"/>
    </source>
</evidence>
<dbReference type="SUPFAM" id="SSF69065">
    <property type="entry name" value="RNase III domain-like"/>
    <property type="match status" value="2"/>
</dbReference>
<dbReference type="OrthoDB" id="416741at2759"/>
<dbReference type="GeneID" id="81439058"/>
<gene>
    <name evidence="25" type="ORF">N7496_006950</name>
</gene>
<reference evidence="25" key="1">
    <citation type="submission" date="2022-11" db="EMBL/GenBank/DDBJ databases">
        <authorList>
            <person name="Petersen C."/>
        </authorList>
    </citation>
    <scope>NUCLEOTIDE SEQUENCE</scope>
    <source>
        <strain evidence="25">IBT 29864</strain>
    </source>
</reference>
<dbReference type="GO" id="GO:0003677">
    <property type="term" value="F:DNA binding"/>
    <property type="evidence" value="ECO:0007669"/>
    <property type="project" value="InterPro"/>
</dbReference>
<dbReference type="InterPro" id="IPR038248">
    <property type="entry name" value="Dicer_dimer_sf"/>
</dbReference>
<keyword evidence="10" id="KW-0862">Zinc</keyword>
<dbReference type="Gene3D" id="1.10.1520.10">
    <property type="entry name" value="Ribonuclease III domain"/>
    <property type="match status" value="2"/>
</dbReference>
<feature type="region of interest" description="Disordered" evidence="19">
    <location>
        <begin position="1508"/>
        <end position="1536"/>
    </location>
</feature>
<dbReference type="GO" id="GO:0050688">
    <property type="term" value="P:regulation of defense response to virus"/>
    <property type="evidence" value="ECO:0007669"/>
    <property type="project" value="UniProtKB-KW"/>
</dbReference>
<keyword evidence="15" id="KW-0464">Manganese</keyword>
<dbReference type="GO" id="GO:0051607">
    <property type="term" value="P:defense response to virus"/>
    <property type="evidence" value="ECO:0007669"/>
    <property type="project" value="UniProtKB-KW"/>
</dbReference>
<keyword evidence="8" id="KW-0378">Hydrolase</keyword>
<dbReference type="PANTHER" id="PTHR14950:SF62">
    <property type="entry name" value="DICER-LIKE PROTEIN 1"/>
    <property type="match status" value="1"/>
</dbReference>
<dbReference type="GO" id="GO:0005634">
    <property type="term" value="C:nucleus"/>
    <property type="evidence" value="ECO:0007669"/>
    <property type="project" value="TreeGrafter"/>
</dbReference>
<dbReference type="FunFam" id="3.40.50.300:FF:001988">
    <property type="entry name" value="Dicer-like protein 1"/>
    <property type="match status" value="1"/>
</dbReference>
<feature type="domain" description="Helicase ATP-binding" evidence="22">
    <location>
        <begin position="98"/>
        <end position="279"/>
    </location>
</feature>
<dbReference type="FunFam" id="1.10.1520.10:FF:000015">
    <property type="entry name" value="Dicer-like protein 1"/>
    <property type="match status" value="1"/>
</dbReference>
<evidence type="ECO:0000256" key="1">
    <source>
        <dbReference type="ARBA" id="ARBA00001936"/>
    </source>
</evidence>
<evidence type="ECO:0000256" key="4">
    <source>
        <dbReference type="ARBA" id="ARBA00022721"/>
    </source>
</evidence>
<dbReference type="SMART" id="SM00490">
    <property type="entry name" value="HELICc"/>
    <property type="match status" value="1"/>
</dbReference>
<dbReference type="CDD" id="cd18034">
    <property type="entry name" value="DEXHc_dicer"/>
    <property type="match status" value="1"/>
</dbReference>
<feature type="domain" description="RNase III" evidence="20">
    <location>
        <begin position="1028"/>
        <end position="1181"/>
    </location>
</feature>
<protein>
    <recommendedName>
        <fullName evidence="3">Dicer-like protein 1</fullName>
    </recommendedName>
</protein>
<feature type="compositionally biased region" description="Basic and acidic residues" evidence="19">
    <location>
        <begin position="1509"/>
        <end position="1536"/>
    </location>
</feature>
<evidence type="ECO:0000256" key="17">
    <source>
        <dbReference type="ARBA" id="ARBA00035116"/>
    </source>
</evidence>
<dbReference type="GO" id="GO:0030422">
    <property type="term" value="P:siRNA processing"/>
    <property type="evidence" value="ECO:0007669"/>
    <property type="project" value="TreeGrafter"/>
</dbReference>
<keyword evidence="26" id="KW-1185">Reference proteome</keyword>
<comment type="similarity">
    <text evidence="17 18">Belongs to the helicase family. Dicer subfamily.</text>
</comment>
<dbReference type="Gene3D" id="3.40.50.300">
    <property type="entry name" value="P-loop containing nucleotide triphosphate hydrolases"/>
    <property type="match status" value="2"/>
</dbReference>
<dbReference type="InterPro" id="IPR003100">
    <property type="entry name" value="PAZ_dom"/>
</dbReference>
<evidence type="ECO:0000256" key="18">
    <source>
        <dbReference type="PROSITE-ProRule" id="PRU00657"/>
    </source>
</evidence>
<keyword evidence="5" id="KW-0479">Metal-binding</keyword>
<keyword evidence="13 18" id="KW-0694">RNA-binding</keyword>
<evidence type="ECO:0000256" key="13">
    <source>
        <dbReference type="ARBA" id="ARBA00022884"/>
    </source>
</evidence>
<keyword evidence="14" id="KW-0051">Antiviral defense</keyword>
<evidence type="ECO:0000313" key="26">
    <source>
        <dbReference type="Proteomes" id="UP001147782"/>
    </source>
</evidence>
<dbReference type="GO" id="GO:0003723">
    <property type="term" value="F:RNA binding"/>
    <property type="evidence" value="ECO:0007669"/>
    <property type="project" value="UniProtKB-UniRule"/>
</dbReference>
<dbReference type="Pfam" id="PF24995">
    <property type="entry name" value="DSRM_2"/>
    <property type="match status" value="1"/>
</dbReference>
<dbReference type="GO" id="GO:0004525">
    <property type="term" value="F:ribonuclease III activity"/>
    <property type="evidence" value="ECO:0007669"/>
    <property type="project" value="InterPro"/>
</dbReference>
<comment type="cofactor">
    <cofactor evidence="1">
        <name>Mn(2+)</name>
        <dbReference type="ChEBI" id="CHEBI:29035"/>
    </cofactor>
</comment>
<dbReference type="GO" id="GO:0005524">
    <property type="term" value="F:ATP binding"/>
    <property type="evidence" value="ECO:0007669"/>
    <property type="project" value="UniProtKB-KW"/>
</dbReference>
<feature type="domain" description="RNase III" evidence="20">
    <location>
        <begin position="1236"/>
        <end position="1387"/>
    </location>
</feature>
<dbReference type="PROSITE" id="PS51192">
    <property type="entry name" value="HELICASE_ATP_BIND_1"/>
    <property type="match status" value="1"/>
</dbReference>
<dbReference type="InterPro" id="IPR027417">
    <property type="entry name" value="P-loop_NTPase"/>
</dbReference>
<evidence type="ECO:0000256" key="12">
    <source>
        <dbReference type="ARBA" id="ARBA00022842"/>
    </source>
</evidence>
<sequence>MSPLQVDEEPPASSSDESDGETERKLAQMRRSHRQRLQEAHFQSLLAQHANRDHGTTKNPHRLGGSDNSREHLNIAQLLKRQEIGRGDLNPREYQIELFERAKAENTIAVLDTGSGKTLIAVLLLKHILQQELRDRADGKTPRIAFFLAHSVTLVFQQSAVLQNNLDQNVAHIFGAMGPDLWDQKVWNEYFAKNMVIVCTGEILNQCLLNGFIKMSQINILVFDEAHHAKKDHPYARIIRESYLKAPMSKRPRIFGMTASPVDGKTKMAEAAAQLEVLLGSRIATTGNMEALRQIVNRPYQETWTYSKLNPPFATKMYTQLQESFGKEKSLEPVFRFAWAISSELGEWCADQVWIQALREDVIPRLESSTGKHPELDPCETDQIRKDLMSAREACEMVKNHEFRNPLDEGQLSSKVRLLIARLSMHFDSSDDKKCIVFTERRNTAKVLLRLCEVMKIRNLRPGILVGVRKSDITGNVTFRRQFEVRGQFHDGTVNCLFATAVAEEGLDIPDCNFVVRFDLYDTLIQYIQSRGRARHAESTYVTMVEDQNETQKRKVQEVREAEVLMRSFCEALPKDRLLCGNDYDIDLKAVLARKKGLRTYKIESTGATLTYGHAIDVLARYAASLQYQEEDVNHNQNQIQADIGTYVSYLMHSEGEKFSCEVTLPDNSPIRGVLGTSESSKALAKGSAAFDTCLVLRKSNLLDGHFRPIFHRRLPAMRNAKLAIASKKQEKYDRRCKPSHWSHQIGTIPTELYATLIRFNPLKPLAREHAPLILLTRTKLPSFPRFPIFLDDDIETTVQTLCVESPLTVSSQELGYFTDFTVSVFCDVFHKVFESKPEAFPYWLAPAHLNADIGNPTELPNEIIDWEVLSFGHEHREWKWSENMDPESLLNRFMYDPWSGKFRYFPLRIDPNLRPSDAPPSYAPRRRDINMKNIMNYSSSLGRKSRDLFLQRCNWNQPVVQAEMVCLRRNFLDRANESERSEKALCVLCPEAVMLSAIPLPTVSSCLAFPAIISRLESYLIVLEGCEHIGLDIKLDYALEAFTKDSDNTEEHREEQTHVQRGMGKNYERLEFLGDSFLKMATSIALYCKRPDDNEYDYHVYRMCLICNKNLFEAAVDIKLYEYIRSRGFSRHTWFPPGLRLLQGRNFARNFLAESSHDLAKKTIADVCEALIAAALLSGGTNHRFDMAVKAVTRFVKNDTATVSHTATSWADYYQSYTKPKWQDNVPNGYELDLAQQISKKLGYQFNYPALLRSAFTHSSLPRRMAIVPCYQRLEFLGDALLDMVCVERLFHRFPDKDPQWLTEHKMAIVSNKFLGALVVHLGLHRHLQYADGPIQGQITRYAEEMQIAEAQSDGAMDYWLHTTDSPKCLPDMLEAYIAAIFVDSEFDYTVVEKFFDTHIQPYFVDISLYDTFANRQPTTFLFHQLSTVYECKDVCLKVGQLPDSDSEQPEMLAAVIVHGQCIGDAVRTSSRYAKIRASEKAIEAIKMLLPVDFRLKYRCNCQSTDTNSEKETKMKEQSLLDLQSDQKESRTRVP</sequence>
<dbReference type="PROSITE" id="PS51194">
    <property type="entry name" value="HELICASE_CTER"/>
    <property type="match status" value="1"/>
</dbReference>
<dbReference type="Pfam" id="PF03368">
    <property type="entry name" value="Dicer_dimer"/>
    <property type="match status" value="1"/>
</dbReference>
<organism evidence="25 26">
    <name type="scientific">Penicillium cataractarum</name>
    <dbReference type="NCBI Taxonomy" id="2100454"/>
    <lineage>
        <taxon>Eukaryota</taxon>
        <taxon>Fungi</taxon>
        <taxon>Dikarya</taxon>
        <taxon>Ascomycota</taxon>
        <taxon>Pezizomycotina</taxon>
        <taxon>Eurotiomycetes</taxon>
        <taxon>Eurotiomycetidae</taxon>
        <taxon>Eurotiales</taxon>
        <taxon>Aspergillaceae</taxon>
        <taxon>Penicillium</taxon>
    </lineage>
</organism>
<comment type="caution">
    <text evidence="25">The sequence shown here is derived from an EMBL/GenBank/DDBJ whole genome shotgun (WGS) entry which is preliminary data.</text>
</comment>
<evidence type="ECO:0000256" key="19">
    <source>
        <dbReference type="SAM" id="MobiDB-lite"/>
    </source>
</evidence>
<dbReference type="Pfam" id="PF00271">
    <property type="entry name" value="Helicase_C"/>
    <property type="match status" value="1"/>
</dbReference>
<dbReference type="InterPro" id="IPR036389">
    <property type="entry name" value="RNase_III_sf"/>
</dbReference>
<dbReference type="GO" id="GO:0005737">
    <property type="term" value="C:cytoplasm"/>
    <property type="evidence" value="ECO:0007669"/>
    <property type="project" value="TreeGrafter"/>
</dbReference>
<evidence type="ECO:0000259" key="24">
    <source>
        <dbReference type="PROSITE" id="PS51327"/>
    </source>
</evidence>
<feature type="domain" description="Dicer dsRNA-binding fold" evidence="24">
    <location>
        <begin position="615"/>
        <end position="717"/>
    </location>
</feature>
<evidence type="ECO:0000256" key="9">
    <source>
        <dbReference type="ARBA" id="ARBA00022806"/>
    </source>
</evidence>
<evidence type="ECO:0000256" key="8">
    <source>
        <dbReference type="ARBA" id="ARBA00022801"/>
    </source>
</evidence>
<dbReference type="Gene3D" id="3.30.160.380">
    <property type="entry name" value="Dicer dimerisation domain"/>
    <property type="match status" value="1"/>
</dbReference>
<evidence type="ECO:0000256" key="11">
    <source>
        <dbReference type="ARBA" id="ARBA00022840"/>
    </source>
</evidence>
<evidence type="ECO:0000256" key="5">
    <source>
        <dbReference type="ARBA" id="ARBA00022723"/>
    </source>
</evidence>
<dbReference type="Pfam" id="PF04851">
    <property type="entry name" value="ResIII"/>
    <property type="match status" value="1"/>
</dbReference>
<evidence type="ECO:0000259" key="23">
    <source>
        <dbReference type="PROSITE" id="PS51194"/>
    </source>
</evidence>
<feature type="domain" description="Helicase C-terminal" evidence="23">
    <location>
        <begin position="411"/>
        <end position="578"/>
    </location>
</feature>
<keyword evidence="12" id="KW-0460">Magnesium</keyword>
<evidence type="ECO:0000256" key="3">
    <source>
        <dbReference type="ARBA" id="ARBA00020797"/>
    </source>
</evidence>